<evidence type="ECO:0008006" key="3">
    <source>
        <dbReference type="Google" id="ProtNLM"/>
    </source>
</evidence>
<dbReference type="OrthoDB" id="6064804at2"/>
<dbReference type="Pfam" id="PF05772">
    <property type="entry name" value="NinB"/>
    <property type="match status" value="1"/>
</dbReference>
<dbReference type="InterPro" id="IPR036619">
    <property type="entry name" value="NinB_sf"/>
</dbReference>
<protein>
    <recommendedName>
        <fullName evidence="3">NinB protein</fullName>
    </recommendedName>
</protein>
<dbReference type="Proteomes" id="UP000065261">
    <property type="component" value="Chromosome I"/>
</dbReference>
<dbReference type="PATRIC" id="fig|1315283.4.peg.1246"/>
<evidence type="ECO:0000313" key="2">
    <source>
        <dbReference type="Proteomes" id="UP000065261"/>
    </source>
</evidence>
<dbReference type="EMBL" id="CP011034">
    <property type="protein sequence ID" value="ALS32653.1"/>
    <property type="molecule type" value="Genomic_DNA"/>
</dbReference>
<dbReference type="RefSeq" id="WP_058373093.1">
    <property type="nucleotide sequence ID" value="NZ_CP011034.1"/>
</dbReference>
<proteinExistence type="predicted"/>
<evidence type="ECO:0000313" key="1">
    <source>
        <dbReference type="EMBL" id="ALS32653.1"/>
    </source>
</evidence>
<dbReference type="KEGG" id="ptn:PTRA_a1439"/>
<dbReference type="AlphaFoldDB" id="A0A0U2V3T1"/>
<organism evidence="1">
    <name type="scientific">Pseudoalteromonas translucida KMM 520</name>
    <dbReference type="NCBI Taxonomy" id="1315283"/>
    <lineage>
        <taxon>Bacteria</taxon>
        <taxon>Pseudomonadati</taxon>
        <taxon>Pseudomonadota</taxon>
        <taxon>Gammaproteobacteria</taxon>
        <taxon>Alteromonadales</taxon>
        <taxon>Pseudoalteromonadaceae</taxon>
        <taxon>Pseudoalteromonas</taxon>
    </lineage>
</organism>
<gene>
    <name evidence="1" type="ORF">PTRA_a1439</name>
</gene>
<reference evidence="1 2" key="1">
    <citation type="submission" date="2015-03" db="EMBL/GenBank/DDBJ databases">
        <authorList>
            <person name="Murphy D."/>
        </authorList>
    </citation>
    <scope>NUCLEOTIDE SEQUENCE [LARGE SCALE GENOMIC DNA]</scope>
    <source>
        <strain evidence="1 2">KMM 520</strain>
    </source>
</reference>
<name>A0A0U2V3T1_9GAMM</name>
<accession>A0A0U2V3T1</accession>
<dbReference type="SUPFAM" id="SSF103370">
    <property type="entry name" value="NinB"/>
    <property type="match status" value="1"/>
</dbReference>
<dbReference type="Gene3D" id="1.10.3790.10">
    <property type="entry name" value="NinB"/>
    <property type="match status" value="1"/>
</dbReference>
<sequence length="150" mass="17733">MSKKVLTVTNVQYLMPQVGKAIRDILKQGKNVVVEFKEHKAKRSLAQNRLLWVWNQEIANHFREHFGQENSSEDVHEVFVRKKFGVKVIQAGNEEPIIVRKRTRKLNTKEFCEYLNWMEQYCAEYLELMLPQPDDLYHLAMYGEANNVAH</sequence>
<dbReference type="InterPro" id="IPR008711">
    <property type="entry name" value="Recombinase_NinB"/>
</dbReference>